<evidence type="ECO:0000313" key="1">
    <source>
        <dbReference type="EMBL" id="TWI04819.1"/>
    </source>
</evidence>
<reference evidence="1 2" key="1">
    <citation type="journal article" date="2015" name="Stand. Genomic Sci.">
        <title>Genomic Encyclopedia of Bacterial and Archaeal Type Strains, Phase III: the genomes of soil and plant-associated and newly described type strains.</title>
        <authorList>
            <person name="Whitman W.B."/>
            <person name="Woyke T."/>
            <person name="Klenk H.P."/>
            <person name="Zhou Y."/>
            <person name="Lilburn T.G."/>
            <person name="Beck B.J."/>
            <person name="De Vos P."/>
            <person name="Vandamme P."/>
            <person name="Eisen J.A."/>
            <person name="Garrity G."/>
            <person name="Hugenholtz P."/>
            <person name="Kyrpides N.C."/>
        </authorList>
    </citation>
    <scope>NUCLEOTIDE SEQUENCE [LARGE SCALE GENOMIC DNA]</scope>
    <source>
        <strain evidence="1 2">CGMCC 1.10821</strain>
    </source>
</reference>
<evidence type="ECO:0000313" key="2">
    <source>
        <dbReference type="Proteomes" id="UP000315167"/>
    </source>
</evidence>
<dbReference type="OrthoDB" id="8086914at2"/>
<gene>
    <name evidence="1" type="ORF">IP90_00957</name>
</gene>
<accession>A0A562LAX0</accession>
<keyword evidence="2" id="KW-1185">Reference proteome</keyword>
<dbReference type="Proteomes" id="UP000315167">
    <property type="component" value="Unassembled WGS sequence"/>
</dbReference>
<comment type="caution">
    <text evidence="1">The sequence shown here is derived from an EMBL/GenBank/DDBJ whole genome shotgun (WGS) entry which is preliminary data.</text>
</comment>
<name>A0A562LAX0_9GAMM</name>
<organism evidence="1 2">
    <name type="scientific">Luteimonas cucumeris</name>
    <dbReference type="NCBI Taxonomy" id="985012"/>
    <lineage>
        <taxon>Bacteria</taxon>
        <taxon>Pseudomonadati</taxon>
        <taxon>Pseudomonadota</taxon>
        <taxon>Gammaproteobacteria</taxon>
        <taxon>Lysobacterales</taxon>
        <taxon>Lysobacteraceae</taxon>
        <taxon>Luteimonas</taxon>
    </lineage>
</organism>
<dbReference type="AlphaFoldDB" id="A0A562LAX0"/>
<proteinExistence type="predicted"/>
<sequence>MTTIAYKSGVLCADSMAVDDSGAVFVRKAAWLPGGDAAGGAGDLNQVTAALAWLAGGGKGDAPDIGNSCILFTDQGQPYMASTGWPGAPIKGYCAIGSGAQGAMVAMKLGLSAHDAIAAVSGIDTNTGGEIDVFEIGKRAKPARKRAAK</sequence>
<dbReference type="EMBL" id="VLKN01000002">
    <property type="protein sequence ID" value="TWI04819.1"/>
    <property type="molecule type" value="Genomic_DNA"/>
</dbReference>
<protein>
    <submittedName>
        <fullName evidence="1">Uncharacterized protein</fullName>
    </submittedName>
</protein>
<dbReference type="RefSeq" id="WP_144898476.1">
    <property type="nucleotide sequence ID" value="NZ_VLKN01000002.1"/>
</dbReference>